<sequence length="189" mass="22329">MKSQCDTKKREAKDQYKNKKREAKAKCTWEKQALEQQIRKYKEREQPPTGELPNTVGWDELCVNNKYHNFTFTTIAQKHDKGKKNDWQVDCNHYPPPGVQFRHSALGNKALQGVFFYKNHPKVVQAISDNYDNSPWGTEQPQHARFYGWFLRTDSAYENAYKIDRHNLILYNSRPGTWIKRVKGPYFGN</sequence>
<dbReference type="EMBL" id="ML738495">
    <property type="protein sequence ID" value="KAE8306208.1"/>
    <property type="molecule type" value="Genomic_DNA"/>
</dbReference>
<name>A0A5N6VD08_9EURO</name>
<proteinExistence type="predicted"/>
<dbReference type="Proteomes" id="UP000325433">
    <property type="component" value="Unassembled WGS sequence"/>
</dbReference>
<organism evidence="2 3">
    <name type="scientific">Aspergillus transmontanensis</name>
    <dbReference type="NCBI Taxonomy" id="1034304"/>
    <lineage>
        <taxon>Eukaryota</taxon>
        <taxon>Fungi</taxon>
        <taxon>Dikarya</taxon>
        <taxon>Ascomycota</taxon>
        <taxon>Pezizomycotina</taxon>
        <taxon>Eurotiomycetes</taxon>
        <taxon>Eurotiomycetidae</taxon>
        <taxon>Eurotiales</taxon>
        <taxon>Aspergillaceae</taxon>
        <taxon>Aspergillus</taxon>
        <taxon>Aspergillus subgen. Circumdati</taxon>
    </lineage>
</organism>
<accession>A0A5N6VD08</accession>
<dbReference type="AlphaFoldDB" id="A0A5N6VD08"/>
<gene>
    <name evidence="2" type="ORF">BDV41DRAFT_583522</name>
</gene>
<keyword evidence="3" id="KW-1185">Reference proteome</keyword>
<protein>
    <submittedName>
        <fullName evidence="2">Uncharacterized protein</fullName>
    </submittedName>
</protein>
<feature type="compositionally biased region" description="Basic and acidic residues" evidence="1">
    <location>
        <begin position="1"/>
        <end position="17"/>
    </location>
</feature>
<reference evidence="3" key="1">
    <citation type="submission" date="2019-04" db="EMBL/GenBank/DDBJ databases">
        <title>Friends and foes A comparative genomics studyof 23 Aspergillus species from section Flavi.</title>
        <authorList>
            <consortium name="DOE Joint Genome Institute"/>
            <person name="Kjaerbolling I."/>
            <person name="Vesth T."/>
            <person name="Frisvad J.C."/>
            <person name="Nybo J.L."/>
            <person name="Theobald S."/>
            <person name="Kildgaard S."/>
            <person name="Isbrandt T."/>
            <person name="Kuo A."/>
            <person name="Sato A."/>
            <person name="Lyhne E.K."/>
            <person name="Kogle M.E."/>
            <person name="Wiebenga A."/>
            <person name="Kun R.S."/>
            <person name="Lubbers R.J."/>
            <person name="Makela M.R."/>
            <person name="Barry K."/>
            <person name="Chovatia M."/>
            <person name="Clum A."/>
            <person name="Daum C."/>
            <person name="Haridas S."/>
            <person name="He G."/>
            <person name="LaButti K."/>
            <person name="Lipzen A."/>
            <person name="Mondo S."/>
            <person name="Riley R."/>
            <person name="Salamov A."/>
            <person name="Simmons B.A."/>
            <person name="Magnuson J.K."/>
            <person name="Henrissat B."/>
            <person name="Mortensen U.H."/>
            <person name="Larsen T.O."/>
            <person name="Devries R.P."/>
            <person name="Grigoriev I.V."/>
            <person name="Machida M."/>
            <person name="Baker S.E."/>
            <person name="Andersen M.R."/>
        </authorList>
    </citation>
    <scope>NUCLEOTIDE SEQUENCE [LARGE SCALE GENOMIC DNA]</scope>
    <source>
        <strain evidence="3">CBS 130015</strain>
    </source>
</reference>
<evidence type="ECO:0000313" key="3">
    <source>
        <dbReference type="Proteomes" id="UP000325433"/>
    </source>
</evidence>
<feature type="region of interest" description="Disordered" evidence="1">
    <location>
        <begin position="1"/>
        <end position="25"/>
    </location>
</feature>
<evidence type="ECO:0000256" key="1">
    <source>
        <dbReference type="SAM" id="MobiDB-lite"/>
    </source>
</evidence>
<evidence type="ECO:0000313" key="2">
    <source>
        <dbReference type="EMBL" id="KAE8306208.1"/>
    </source>
</evidence>